<comment type="caution">
    <text evidence="1">The sequence shown here is derived from an EMBL/GenBank/DDBJ whole genome shotgun (WGS) entry which is preliminary data.</text>
</comment>
<organism evidence="1 2">
    <name type="scientific">Rubroshorea leprosula</name>
    <dbReference type="NCBI Taxonomy" id="152421"/>
    <lineage>
        <taxon>Eukaryota</taxon>
        <taxon>Viridiplantae</taxon>
        <taxon>Streptophyta</taxon>
        <taxon>Embryophyta</taxon>
        <taxon>Tracheophyta</taxon>
        <taxon>Spermatophyta</taxon>
        <taxon>Magnoliopsida</taxon>
        <taxon>eudicotyledons</taxon>
        <taxon>Gunneridae</taxon>
        <taxon>Pentapetalae</taxon>
        <taxon>rosids</taxon>
        <taxon>malvids</taxon>
        <taxon>Malvales</taxon>
        <taxon>Dipterocarpaceae</taxon>
        <taxon>Rubroshorea</taxon>
    </lineage>
</organism>
<evidence type="ECO:0000313" key="1">
    <source>
        <dbReference type="EMBL" id="GKV21159.1"/>
    </source>
</evidence>
<dbReference type="EMBL" id="BPVZ01000056">
    <property type="protein sequence ID" value="GKV21159.1"/>
    <property type="molecule type" value="Genomic_DNA"/>
</dbReference>
<keyword evidence="2" id="KW-1185">Reference proteome</keyword>
<gene>
    <name evidence="1" type="ORF">SLEP1_g31165</name>
</gene>
<accession>A0AAV5K2K6</accession>
<dbReference type="InterPro" id="IPR043459">
    <property type="entry name" value="NFD6/NOXY2-like"/>
</dbReference>
<evidence type="ECO:0000313" key="2">
    <source>
        <dbReference type="Proteomes" id="UP001054252"/>
    </source>
</evidence>
<reference evidence="1 2" key="1">
    <citation type="journal article" date="2021" name="Commun. Biol.">
        <title>The genome of Shorea leprosula (Dipterocarpaceae) highlights the ecological relevance of drought in aseasonal tropical rainforests.</title>
        <authorList>
            <person name="Ng K.K.S."/>
            <person name="Kobayashi M.J."/>
            <person name="Fawcett J.A."/>
            <person name="Hatakeyama M."/>
            <person name="Paape T."/>
            <person name="Ng C.H."/>
            <person name="Ang C.C."/>
            <person name="Tnah L.H."/>
            <person name="Lee C.T."/>
            <person name="Nishiyama T."/>
            <person name="Sese J."/>
            <person name="O'Brien M.J."/>
            <person name="Copetti D."/>
            <person name="Mohd Noor M.I."/>
            <person name="Ong R.C."/>
            <person name="Putra M."/>
            <person name="Sireger I.Z."/>
            <person name="Indrioko S."/>
            <person name="Kosugi Y."/>
            <person name="Izuno A."/>
            <person name="Isagi Y."/>
            <person name="Lee S.L."/>
            <person name="Shimizu K.K."/>
        </authorList>
    </citation>
    <scope>NUCLEOTIDE SEQUENCE [LARGE SCALE GENOMIC DNA]</scope>
    <source>
        <strain evidence="1">214</strain>
    </source>
</reference>
<dbReference type="PANTHER" id="PTHR33156:SF37">
    <property type="entry name" value="PROTEIN NUCLEAR FUSION DEFECTIVE 6, CHLOROPLASTIC_MITOCHONDRIAL"/>
    <property type="match status" value="1"/>
</dbReference>
<proteinExistence type="predicted"/>
<sequence length="87" mass="9183">MADSRTVASRSRALTQVAVTLKPISFIISSPSTRALLPCASRFVTVLGSMDSLVPLHSAIASARLISNIAIDSSYWSCLSQGFATPL</sequence>
<dbReference type="Proteomes" id="UP001054252">
    <property type="component" value="Unassembled WGS sequence"/>
</dbReference>
<protein>
    <submittedName>
        <fullName evidence="1">Uncharacterized protein</fullName>
    </submittedName>
</protein>
<name>A0AAV5K2K6_9ROSI</name>
<dbReference type="AlphaFoldDB" id="A0AAV5K2K6"/>
<dbReference type="PANTHER" id="PTHR33156">
    <property type="entry name" value="OS02G0230000 PROTEIN"/>
    <property type="match status" value="1"/>
</dbReference>